<evidence type="ECO:0000256" key="2">
    <source>
        <dbReference type="ARBA" id="ARBA00007430"/>
    </source>
</evidence>
<dbReference type="Pfam" id="PF13440">
    <property type="entry name" value="Polysacc_synt_3"/>
    <property type="match status" value="1"/>
</dbReference>
<reference evidence="8 9" key="1">
    <citation type="submission" date="2020-08" db="EMBL/GenBank/DDBJ databases">
        <title>Genome public.</title>
        <authorList>
            <person name="Liu C."/>
            <person name="Sun Q."/>
        </authorList>
    </citation>
    <scope>NUCLEOTIDE SEQUENCE [LARGE SCALE GENOMIC DNA]</scope>
    <source>
        <strain evidence="8 9">NSJ-13</strain>
    </source>
</reference>
<accession>A0ABR7G5W8</accession>
<keyword evidence="9" id="KW-1185">Reference proteome</keyword>
<dbReference type="PANTHER" id="PTHR30250">
    <property type="entry name" value="PST FAMILY PREDICTED COLANIC ACID TRANSPORTER"/>
    <property type="match status" value="1"/>
</dbReference>
<evidence type="ECO:0000313" key="9">
    <source>
        <dbReference type="Proteomes" id="UP000631576"/>
    </source>
</evidence>
<feature type="transmembrane region" description="Helical" evidence="7">
    <location>
        <begin position="78"/>
        <end position="98"/>
    </location>
</feature>
<feature type="transmembrane region" description="Helical" evidence="7">
    <location>
        <begin position="413"/>
        <end position="430"/>
    </location>
</feature>
<protein>
    <submittedName>
        <fullName evidence="8">Lipopolysaccharide biosynthesis protein</fullName>
    </submittedName>
</protein>
<evidence type="ECO:0000256" key="3">
    <source>
        <dbReference type="ARBA" id="ARBA00022475"/>
    </source>
</evidence>
<dbReference type="RefSeq" id="WP_117991192.1">
    <property type="nucleotide sequence ID" value="NZ_JACOPE010000001.1"/>
</dbReference>
<proteinExistence type="inferred from homology"/>
<comment type="similarity">
    <text evidence="2">Belongs to the polysaccharide synthase family.</text>
</comment>
<feature type="transmembrane region" description="Helical" evidence="7">
    <location>
        <begin position="42"/>
        <end position="66"/>
    </location>
</feature>
<dbReference type="EMBL" id="JACOPE010000001">
    <property type="protein sequence ID" value="MBC5682826.1"/>
    <property type="molecule type" value="Genomic_DNA"/>
</dbReference>
<comment type="caution">
    <text evidence="8">The sequence shown here is derived from an EMBL/GenBank/DDBJ whole genome shotgun (WGS) entry which is preliminary data.</text>
</comment>
<feature type="transmembrane region" description="Helical" evidence="7">
    <location>
        <begin position="143"/>
        <end position="163"/>
    </location>
</feature>
<keyword evidence="6 7" id="KW-0472">Membrane</keyword>
<evidence type="ECO:0000256" key="5">
    <source>
        <dbReference type="ARBA" id="ARBA00022989"/>
    </source>
</evidence>
<dbReference type="CDD" id="cd13127">
    <property type="entry name" value="MATE_tuaB_like"/>
    <property type="match status" value="1"/>
</dbReference>
<name>A0ABR7G5W8_9FIRM</name>
<feature type="transmembrane region" description="Helical" evidence="7">
    <location>
        <begin position="362"/>
        <end position="393"/>
    </location>
</feature>
<sequence>MNNKKVFTNLLWRFAERSGAQIVKFCVELILARILLPDDYGLIALVTVFITISNVFVDSGLGNALIQKKDADQTDFSTVFFFNLVWCLVLYGLIFFLAPFISGFFSLPEFATVLRVLGLQIIVSGVKNIQQAYVSKNFMFKKFFFATLGGTLGAAVLGIWMAYHGFGVWALVTQQLFNVIVDTIILWITVKWRPTREFSWNRFKVLFSYGWKLLASSLLEAIYNNIRQLIIGRVYSSGDLAYYNRGRQFPDFIISNVNSSIDSVLLPTLASVQDKREQVKQMTRRAIKLSTYIIAPLMLGLASVAEPMIRVVLTEKWIPALPYLRIFCITFMFYPLHTANLNAIKALGRSDLFLRLEVLKKIIGIVVLLLTMKLGVLAMAYSLLFTTLTSQIINSWPNRKLLNYGYMEQVKDIMPNIALACVMGVIVYPLKYLESNSLIILLIQIVAGGIVYVVGSVIFGLESFKYLLEIATSYIKKRRM</sequence>
<feature type="transmembrane region" description="Helical" evidence="7">
    <location>
        <begin position="289"/>
        <end position="309"/>
    </location>
</feature>
<comment type="subcellular location">
    <subcellularLocation>
        <location evidence="1">Cell membrane</location>
        <topology evidence="1">Multi-pass membrane protein</topology>
    </subcellularLocation>
</comment>
<feature type="transmembrane region" description="Helical" evidence="7">
    <location>
        <begin position="104"/>
        <end position="123"/>
    </location>
</feature>
<keyword evidence="3" id="KW-1003">Cell membrane</keyword>
<feature type="transmembrane region" description="Helical" evidence="7">
    <location>
        <begin position="321"/>
        <end position="341"/>
    </location>
</feature>
<keyword evidence="4 7" id="KW-0812">Transmembrane</keyword>
<dbReference type="InterPro" id="IPR050833">
    <property type="entry name" value="Poly_Biosynth_Transport"/>
</dbReference>
<gene>
    <name evidence="8" type="ORF">H8S40_04450</name>
</gene>
<keyword evidence="5 7" id="KW-1133">Transmembrane helix</keyword>
<evidence type="ECO:0000256" key="7">
    <source>
        <dbReference type="SAM" id="Phobius"/>
    </source>
</evidence>
<dbReference type="Proteomes" id="UP000631576">
    <property type="component" value="Unassembled WGS sequence"/>
</dbReference>
<evidence type="ECO:0000256" key="4">
    <source>
        <dbReference type="ARBA" id="ARBA00022692"/>
    </source>
</evidence>
<dbReference type="PANTHER" id="PTHR30250:SF10">
    <property type="entry name" value="LIPOPOLYSACCHARIDE BIOSYNTHESIS PROTEIN WZXC"/>
    <property type="match status" value="1"/>
</dbReference>
<evidence type="ECO:0000256" key="1">
    <source>
        <dbReference type="ARBA" id="ARBA00004651"/>
    </source>
</evidence>
<feature type="transmembrane region" description="Helical" evidence="7">
    <location>
        <begin position="169"/>
        <end position="190"/>
    </location>
</feature>
<organism evidence="8 9">
    <name type="scientific">Ruminococcus hominis</name>
    <dbReference type="NCBI Taxonomy" id="2763065"/>
    <lineage>
        <taxon>Bacteria</taxon>
        <taxon>Bacillati</taxon>
        <taxon>Bacillota</taxon>
        <taxon>Clostridia</taxon>
        <taxon>Eubacteriales</taxon>
        <taxon>Oscillospiraceae</taxon>
        <taxon>Ruminococcus</taxon>
    </lineage>
</organism>
<evidence type="ECO:0000313" key="8">
    <source>
        <dbReference type="EMBL" id="MBC5682826.1"/>
    </source>
</evidence>
<evidence type="ECO:0000256" key="6">
    <source>
        <dbReference type="ARBA" id="ARBA00023136"/>
    </source>
</evidence>
<feature type="transmembrane region" description="Helical" evidence="7">
    <location>
        <begin position="437"/>
        <end position="459"/>
    </location>
</feature>